<evidence type="ECO:0000313" key="3">
    <source>
        <dbReference type="Proteomes" id="UP000304912"/>
    </source>
</evidence>
<keyword evidence="3" id="KW-1185">Reference proteome</keyword>
<evidence type="ECO:0000313" key="2">
    <source>
        <dbReference type="EMBL" id="QCZ93156.1"/>
    </source>
</evidence>
<protein>
    <recommendedName>
        <fullName evidence="1">FlgO domain-containing protein</fullName>
    </recommendedName>
</protein>
<dbReference type="RefSeq" id="WP_139755903.1">
    <property type="nucleotide sequence ID" value="NZ_CP039852.1"/>
</dbReference>
<dbReference type="EMBL" id="CP039852">
    <property type="protein sequence ID" value="QCZ93156.1"/>
    <property type="molecule type" value="Genomic_DNA"/>
</dbReference>
<dbReference type="AlphaFoldDB" id="A0A5B7YD05"/>
<dbReference type="InterPro" id="IPR041215">
    <property type="entry name" value="FlgO_dom"/>
</dbReference>
<gene>
    <name evidence="2" type="ORF">FBQ74_06500</name>
</gene>
<organism evidence="2 3">
    <name type="scientific">Salinimonas iocasae</name>
    <dbReference type="NCBI Taxonomy" id="2572577"/>
    <lineage>
        <taxon>Bacteria</taxon>
        <taxon>Pseudomonadati</taxon>
        <taxon>Pseudomonadota</taxon>
        <taxon>Gammaproteobacteria</taxon>
        <taxon>Alteromonadales</taxon>
        <taxon>Alteromonadaceae</taxon>
        <taxon>Alteromonas/Salinimonas group</taxon>
        <taxon>Salinimonas</taxon>
    </lineage>
</organism>
<proteinExistence type="predicted"/>
<dbReference type="PROSITE" id="PS51257">
    <property type="entry name" value="PROKAR_LIPOPROTEIN"/>
    <property type="match status" value="1"/>
</dbReference>
<dbReference type="Pfam" id="PF17680">
    <property type="entry name" value="FlgO"/>
    <property type="match status" value="1"/>
</dbReference>
<dbReference type="Proteomes" id="UP000304912">
    <property type="component" value="Chromosome"/>
</dbReference>
<sequence>MDRASRLAGLVLIAMLAGCSAIDEQYHAMRAATWDTSKSEPVIIPHEDTGLVYRPDSRDLKARPQSQEQTRYQDPLYVGFYADLTHKSLNDYAGQLAMELMDSASTIRPREKVGVASFVRLNHTLHDTTVLGNQLAEYMLGQLQSYGLAVVDFKLSDDLYVTERGDLVMHRGFQKIAAQSKMDHVLTGTMIETKRGVRINARIVSVEEQSLVASASVDVPAFMVTSLNSVEAGN</sequence>
<feature type="domain" description="FlgO" evidence="1">
    <location>
        <begin position="95"/>
        <end position="221"/>
    </location>
</feature>
<dbReference type="OrthoDB" id="5296088at2"/>
<reference evidence="2 3" key="1">
    <citation type="submission" date="2019-04" db="EMBL/GenBank/DDBJ databases">
        <title>Salinimonas iocasae sp. nov., a halophilic bacterium isolated from the outer tube casing of tubeworms in Okinawa Trough.</title>
        <authorList>
            <person name="Zhang H."/>
            <person name="Wang H."/>
            <person name="Li C."/>
        </authorList>
    </citation>
    <scope>NUCLEOTIDE SEQUENCE [LARGE SCALE GENOMIC DNA]</scope>
    <source>
        <strain evidence="2 3">KX18D6</strain>
    </source>
</reference>
<evidence type="ECO:0000259" key="1">
    <source>
        <dbReference type="Pfam" id="PF17680"/>
    </source>
</evidence>
<dbReference type="KEGG" id="salk:FBQ74_06500"/>
<name>A0A5B7YD05_9ALTE</name>
<accession>A0A5B7YD05</accession>